<feature type="signal peptide" evidence="1">
    <location>
        <begin position="1"/>
        <end position="29"/>
    </location>
</feature>
<proteinExistence type="predicted"/>
<evidence type="ECO:0000313" key="3">
    <source>
        <dbReference type="WBParaSite" id="MBELARI_LOCUS12489.2"/>
    </source>
</evidence>
<feature type="chain" id="PRO_5042090875" evidence="1">
    <location>
        <begin position="30"/>
        <end position="177"/>
    </location>
</feature>
<dbReference type="Proteomes" id="UP000887575">
    <property type="component" value="Unassembled WGS sequence"/>
</dbReference>
<keyword evidence="1" id="KW-0732">Signal</keyword>
<protein>
    <submittedName>
        <fullName evidence="3">Uncharacterized protein</fullName>
    </submittedName>
</protein>
<sequence length="177" mass="20529">MLNKLRIFLPHSLPPILFLLFLLWRLSDGDSMVMPIGLQVSSASEELYRKYLKSTCRKGSTEHNDVVARAHEYLNWEENAFLEQLRIKLEPKTAEGDLSSLYGRPEFKIFDYRILSAKVTSECKKSNDTKLSRIEAIKKESALLEDEIVNRVFYQPDGHHEIDEEEIKEKEAKTIKG</sequence>
<reference evidence="3" key="1">
    <citation type="submission" date="2024-02" db="UniProtKB">
        <authorList>
            <consortium name="WormBaseParasite"/>
        </authorList>
    </citation>
    <scope>IDENTIFICATION</scope>
</reference>
<keyword evidence="2" id="KW-1185">Reference proteome</keyword>
<evidence type="ECO:0000313" key="2">
    <source>
        <dbReference type="Proteomes" id="UP000887575"/>
    </source>
</evidence>
<accession>A0AAF3EEW0</accession>
<evidence type="ECO:0000256" key="1">
    <source>
        <dbReference type="SAM" id="SignalP"/>
    </source>
</evidence>
<dbReference type="WBParaSite" id="MBELARI_LOCUS12489.2">
    <property type="protein sequence ID" value="MBELARI_LOCUS12489.2"/>
    <property type="gene ID" value="MBELARI_LOCUS12489"/>
</dbReference>
<name>A0AAF3EEW0_9BILA</name>
<dbReference type="AlphaFoldDB" id="A0AAF3EEW0"/>
<organism evidence="2 3">
    <name type="scientific">Mesorhabditis belari</name>
    <dbReference type="NCBI Taxonomy" id="2138241"/>
    <lineage>
        <taxon>Eukaryota</taxon>
        <taxon>Metazoa</taxon>
        <taxon>Ecdysozoa</taxon>
        <taxon>Nematoda</taxon>
        <taxon>Chromadorea</taxon>
        <taxon>Rhabditida</taxon>
        <taxon>Rhabditina</taxon>
        <taxon>Rhabditomorpha</taxon>
        <taxon>Rhabditoidea</taxon>
        <taxon>Rhabditidae</taxon>
        <taxon>Mesorhabditinae</taxon>
        <taxon>Mesorhabditis</taxon>
    </lineage>
</organism>